<proteinExistence type="predicted"/>
<accession>A0AAD9RIB5</accession>
<feature type="compositionally biased region" description="Basic and acidic residues" evidence="1">
    <location>
        <begin position="424"/>
        <end position="439"/>
    </location>
</feature>
<feature type="compositionally biased region" description="Polar residues" evidence="1">
    <location>
        <begin position="285"/>
        <end position="298"/>
    </location>
</feature>
<feature type="compositionally biased region" description="Basic and acidic residues" evidence="1">
    <location>
        <begin position="873"/>
        <end position="890"/>
    </location>
</feature>
<feature type="compositionally biased region" description="Polar residues" evidence="1">
    <location>
        <begin position="315"/>
        <end position="334"/>
    </location>
</feature>
<feature type="compositionally biased region" description="Polar residues" evidence="1">
    <location>
        <begin position="343"/>
        <end position="363"/>
    </location>
</feature>
<dbReference type="AlphaFoldDB" id="A0AAD9RIB5"/>
<evidence type="ECO:0000313" key="3">
    <source>
        <dbReference type="Proteomes" id="UP001258017"/>
    </source>
</evidence>
<feature type="region of interest" description="Disordered" evidence="1">
    <location>
        <begin position="49"/>
        <end position="73"/>
    </location>
</feature>
<feature type="compositionally biased region" description="Basic and acidic residues" evidence="1">
    <location>
        <begin position="299"/>
        <end position="314"/>
    </location>
</feature>
<sequence length="1037" mass="117160">MLRNWILQDLPHVLTPKSLQTLATVRVHTTPTTSRKFWNLFEFSRKDNRKEVQKLPKQRKERDALNKPKSNKLCDTSKSMVAMTSSTEPASSNDYTFRYIPRIKPKKKTSRTNINKPDELNSLLDGNLVPTNMKLKLKGYKTLRNEHAKDFAFVPGGKCFELDILPSKDEENPPEESYKLSKPLASKKIEQLQKQSYQEAACYDEFESHPYIPFPTPTSKYSSFVENKISTNEAKPDSPTKIETKEAHQPQDNLAINTQKQSEATAELKDTTLVQQKEPGKSGVLRSQSQDKFQTRLASEQKEHEKIVASKDDTSQVQQSQKNDLQQESQSLSAENVKLPSPETVSATAQSPEHSTNSFSDLSHQNKDKPSTPTSLNQPKSQDKVSESRDIAKSSRTSPYVFIKRMGLGRTSHDQSCDSSVKNTAKDNPSEATEPEIKSHTKIPRYSMYESRMDQQRRASSPCSTSFVKVRQNSTKQRWSGFDGQATGCYPRSSGSHGTGSQGSTRPYPPTVPTREASSKCYARERDPIIRLNIAGSRKVVKTRNSVTAASIATVNFAEASTAIKGDRVLLGSKSTTAFINTSQTVAYGSCNKSNSNCNEKSACPKKRRSDCDEMIPGKVICTKPRRRNDCPRPKPCKMEKPCPKKPTCPEPQPPPRPICTKPKKKKTCKRYCCPALQEEECLLKRRACPTKRGKKCNNNTDNYDEHDDNDGCYQPMMSNKDPTCMPMKDPARETRNDCNDDDNNNAVQCDNCGVLPRDMCNSPSRCNRNRCSNKERDDDCLENDNEYREICTKPKRKECGNSRRNSRRSNSCGNRRYHSETKTLRSSKSFVTIPIFDVSIVSFRPYQNDAVLRFYSSDNGCKPPGPCPEPDPCGKPKPDHCKKKPGPDDERVQKELKEMRKCKGLDKEDKCAKKKSGLERVVSPCKKNHKKKCDKFEAIDDLEDVNRGLRASTVKLDDPLINFLTRRGYDSSSLLNFGMKPGNIIVNRSSCTMAKIDSRRKSNLQDSDIYKEELPLLVEAEPVEKEWDEESSSSER</sequence>
<protein>
    <submittedName>
        <fullName evidence="2">Uncharacterized protein</fullName>
    </submittedName>
</protein>
<evidence type="ECO:0000313" key="2">
    <source>
        <dbReference type="EMBL" id="KAK2580302.1"/>
    </source>
</evidence>
<reference evidence="2" key="1">
    <citation type="submission" date="2021-08" db="EMBL/GenBank/DDBJ databases">
        <authorList>
            <person name="Misof B."/>
            <person name="Oliver O."/>
            <person name="Podsiadlowski L."/>
            <person name="Donath A."/>
            <person name="Peters R."/>
            <person name="Mayer C."/>
            <person name="Rust J."/>
            <person name="Gunkel S."/>
            <person name="Lesny P."/>
            <person name="Martin S."/>
            <person name="Oeyen J.P."/>
            <person name="Petersen M."/>
            <person name="Panagiotis P."/>
            <person name="Wilbrandt J."/>
            <person name="Tanja T."/>
        </authorList>
    </citation>
    <scope>NUCLEOTIDE SEQUENCE</scope>
    <source>
        <strain evidence="2">GBR_01_08_01A</strain>
        <tissue evidence="2">Thorax + abdomen</tissue>
    </source>
</reference>
<evidence type="ECO:0000256" key="1">
    <source>
        <dbReference type="SAM" id="MobiDB-lite"/>
    </source>
</evidence>
<feature type="compositionally biased region" description="Basic and acidic residues" evidence="1">
    <location>
        <begin position="49"/>
        <end position="66"/>
    </location>
</feature>
<feature type="compositionally biased region" description="Polar residues" evidence="1">
    <location>
        <begin position="371"/>
        <end position="380"/>
    </location>
</feature>
<gene>
    <name evidence="2" type="ORF">KPH14_012541</name>
</gene>
<feature type="compositionally biased region" description="Polar residues" evidence="1">
    <location>
        <begin position="250"/>
        <end position="264"/>
    </location>
</feature>
<feature type="region of interest" description="Disordered" evidence="1">
    <location>
        <begin position="867"/>
        <end position="890"/>
    </location>
</feature>
<feature type="region of interest" description="Disordered" evidence="1">
    <location>
        <begin position="798"/>
        <end position="819"/>
    </location>
</feature>
<feature type="region of interest" description="Disordered" evidence="1">
    <location>
        <begin position="474"/>
        <end position="520"/>
    </location>
</feature>
<name>A0AAD9RIB5_9HYME</name>
<feature type="region of interest" description="Disordered" evidence="1">
    <location>
        <begin position="231"/>
        <end position="441"/>
    </location>
</feature>
<comment type="caution">
    <text evidence="2">The sequence shown here is derived from an EMBL/GenBank/DDBJ whole genome shotgun (WGS) entry which is preliminary data.</text>
</comment>
<feature type="compositionally biased region" description="Basic and acidic residues" evidence="1">
    <location>
        <begin position="381"/>
        <end position="393"/>
    </location>
</feature>
<dbReference type="Proteomes" id="UP001258017">
    <property type="component" value="Unassembled WGS sequence"/>
</dbReference>
<reference evidence="2" key="2">
    <citation type="journal article" date="2023" name="Commun. Biol.">
        <title>Intrasexual cuticular hydrocarbon dimorphism in a wasp sheds light on hydrocarbon biosynthesis genes in Hymenoptera.</title>
        <authorList>
            <person name="Moris V.C."/>
            <person name="Podsiadlowski L."/>
            <person name="Martin S."/>
            <person name="Oeyen J.P."/>
            <person name="Donath A."/>
            <person name="Petersen M."/>
            <person name="Wilbrandt J."/>
            <person name="Misof B."/>
            <person name="Liedtke D."/>
            <person name="Thamm M."/>
            <person name="Scheiner R."/>
            <person name="Schmitt T."/>
            <person name="Niehuis O."/>
        </authorList>
    </citation>
    <scope>NUCLEOTIDE SEQUENCE</scope>
    <source>
        <strain evidence="2">GBR_01_08_01A</strain>
    </source>
</reference>
<dbReference type="EMBL" id="JAIFRP010000062">
    <property type="protein sequence ID" value="KAK2580302.1"/>
    <property type="molecule type" value="Genomic_DNA"/>
</dbReference>
<keyword evidence="3" id="KW-1185">Reference proteome</keyword>
<feature type="compositionally biased region" description="Basic and acidic residues" evidence="1">
    <location>
        <begin position="234"/>
        <end position="249"/>
    </location>
</feature>
<organism evidence="2 3">
    <name type="scientific">Odynerus spinipes</name>
    <dbReference type="NCBI Taxonomy" id="1348599"/>
    <lineage>
        <taxon>Eukaryota</taxon>
        <taxon>Metazoa</taxon>
        <taxon>Ecdysozoa</taxon>
        <taxon>Arthropoda</taxon>
        <taxon>Hexapoda</taxon>
        <taxon>Insecta</taxon>
        <taxon>Pterygota</taxon>
        <taxon>Neoptera</taxon>
        <taxon>Endopterygota</taxon>
        <taxon>Hymenoptera</taxon>
        <taxon>Apocrita</taxon>
        <taxon>Aculeata</taxon>
        <taxon>Vespoidea</taxon>
        <taxon>Vespidae</taxon>
        <taxon>Eumeninae</taxon>
        <taxon>Odynerus</taxon>
    </lineage>
</organism>